<evidence type="ECO:0000313" key="2">
    <source>
        <dbReference type="Proteomes" id="UP000286701"/>
    </source>
</evidence>
<keyword evidence="2" id="KW-1185">Reference proteome</keyword>
<accession>A0A3S3X2J1</accession>
<evidence type="ECO:0008006" key="3">
    <source>
        <dbReference type="Google" id="ProtNLM"/>
    </source>
</evidence>
<gene>
    <name evidence="1" type="ORF">EPL05_16945</name>
</gene>
<comment type="caution">
    <text evidence="1">The sequence shown here is derived from an EMBL/GenBank/DDBJ whole genome shotgun (WGS) entry which is preliminary data.</text>
</comment>
<dbReference type="PROSITE" id="PS51257">
    <property type="entry name" value="PROKAR_LIPOPROTEIN"/>
    <property type="match status" value="1"/>
</dbReference>
<proteinExistence type="predicted"/>
<dbReference type="EMBL" id="SBIW01000008">
    <property type="protein sequence ID" value="RWY49109.1"/>
    <property type="molecule type" value="Genomic_DNA"/>
</dbReference>
<protein>
    <recommendedName>
        <fullName evidence="3">Lipoprotein</fullName>
    </recommendedName>
</protein>
<reference evidence="1 2" key="1">
    <citation type="submission" date="2019-01" db="EMBL/GenBank/DDBJ databases">
        <title>Mucilaginibacter antarcticum sp. nov., isolated from antarctic soil.</title>
        <authorList>
            <person name="Yan Y.-Q."/>
            <person name="Du Z.-J."/>
        </authorList>
    </citation>
    <scope>NUCLEOTIDE SEQUENCE [LARGE SCALE GENOMIC DNA]</scope>
    <source>
        <strain evidence="1 2">F01003</strain>
    </source>
</reference>
<sequence length="155" mass="18172">MLNKKILSLVCLFMLSGCYKMTEFSYLSITFNDSRINSIFLTKYVDSVVNKNLIIPDSINYIFLSGEPLKEQERIIHFKNNPDEWYMINFNAAPCWIETIYCKNLTDTLVNNRTLLGDKEIDRIANRFRTEVINQAEHYGRKQSLPDSILYDVPK</sequence>
<dbReference type="OrthoDB" id="1495397at2"/>
<dbReference type="Proteomes" id="UP000286701">
    <property type="component" value="Unassembled WGS sequence"/>
</dbReference>
<evidence type="ECO:0000313" key="1">
    <source>
        <dbReference type="EMBL" id="RWY49109.1"/>
    </source>
</evidence>
<dbReference type="RefSeq" id="WP_128535180.1">
    <property type="nucleotide sequence ID" value="NZ_SBIW01000008.1"/>
</dbReference>
<dbReference type="AlphaFoldDB" id="A0A3S3X2J1"/>
<organism evidence="1 2">
    <name type="scientific">Mucilaginibacter gilvus</name>
    <dbReference type="NCBI Taxonomy" id="2305909"/>
    <lineage>
        <taxon>Bacteria</taxon>
        <taxon>Pseudomonadati</taxon>
        <taxon>Bacteroidota</taxon>
        <taxon>Sphingobacteriia</taxon>
        <taxon>Sphingobacteriales</taxon>
        <taxon>Sphingobacteriaceae</taxon>
        <taxon>Mucilaginibacter</taxon>
    </lineage>
</organism>
<name>A0A3S3X2J1_9SPHI</name>